<dbReference type="RefSeq" id="WP_013594144.1">
    <property type="nucleotide sequence ID" value="NC_015138.1"/>
</dbReference>
<dbReference type="OrthoDB" id="9767885at2"/>
<organism evidence="1 2">
    <name type="scientific">Paracidovorax avenae (strain ATCC 19860 / DSM 7227 / CCUG 15838 / JCM 20985 / LMG 2117 / NCPPB 1011)</name>
    <name type="common">Acidovorax avenae</name>
    <dbReference type="NCBI Taxonomy" id="643561"/>
    <lineage>
        <taxon>Bacteria</taxon>
        <taxon>Pseudomonadati</taxon>
        <taxon>Pseudomonadota</taxon>
        <taxon>Betaproteobacteria</taxon>
        <taxon>Burkholderiales</taxon>
        <taxon>Comamonadaceae</taxon>
        <taxon>Paracidovorax</taxon>
    </lineage>
</organism>
<dbReference type="AlphaFoldDB" id="F0Q5J7"/>
<dbReference type="GO" id="GO:0010411">
    <property type="term" value="P:xyloglucan metabolic process"/>
    <property type="evidence" value="ECO:0007669"/>
    <property type="project" value="TreeGrafter"/>
</dbReference>
<dbReference type="CDD" id="cd15482">
    <property type="entry name" value="Sialidase_non-viral"/>
    <property type="match status" value="1"/>
</dbReference>
<dbReference type="GeneID" id="34235421"/>
<dbReference type="SUPFAM" id="SSF110296">
    <property type="entry name" value="Oligoxyloglucan reducing end-specific cellobiohydrolase"/>
    <property type="match status" value="1"/>
</dbReference>
<dbReference type="PANTHER" id="PTHR43739:SF5">
    <property type="entry name" value="EXO-ALPHA-SIALIDASE"/>
    <property type="match status" value="1"/>
</dbReference>
<protein>
    <recommendedName>
        <fullName evidence="3">Glycosyl hydrolase</fullName>
    </recommendedName>
</protein>
<sequence length="352" mass="37954">MQGTILVGTAGQGILRSADDGASWHRLGLKEAIEFDGVVRSLLVDPHDPQRIFAGADAGICLSEDAGAHFRRLESPANGMHVWALAIDPRDARVIYAGTGAPSRAVMFRSLDGGASWTRLPIELPEFCAGVNRPRILAIAVDPDDGSVWFGVEEGGAWHSTDRGDTWRRVDDAESGIANSDIHCIRILPAAAGQPKTHIIATVNSVYTSTEGPAGPWAAESSADRFDGMYYTRILTPLEGDREVLLAAIGDGTPGTRTQIYRSQDRGRTWAPSLLHAVPNSTFWALGTHAADPDLVFAGTKYGHLFRSMDGGRSWFKDWRDFSEITAVAWTPVAAAVKAHPKSTLGAKPHHD</sequence>
<dbReference type="KEGG" id="aaa:Acav_1707"/>
<evidence type="ECO:0000313" key="2">
    <source>
        <dbReference type="Proteomes" id="UP000002482"/>
    </source>
</evidence>
<evidence type="ECO:0000313" key="1">
    <source>
        <dbReference type="EMBL" id="ADX45625.1"/>
    </source>
</evidence>
<dbReference type="HOGENOM" id="CLU_058803_0_0_4"/>
<name>F0Q5J7_PARA1</name>
<dbReference type="Proteomes" id="UP000002482">
    <property type="component" value="Chromosome"/>
</dbReference>
<proteinExistence type="predicted"/>
<dbReference type="Gene3D" id="2.130.10.10">
    <property type="entry name" value="YVTN repeat-like/Quinoprotein amine dehydrogenase"/>
    <property type="match status" value="3"/>
</dbReference>
<accession>F0Q5J7</accession>
<dbReference type="PANTHER" id="PTHR43739">
    <property type="entry name" value="XYLOGLUCANASE (EUROFUNG)"/>
    <property type="match status" value="1"/>
</dbReference>
<reference evidence="1" key="1">
    <citation type="submission" date="2011-02" db="EMBL/GenBank/DDBJ databases">
        <title>Complete sequence of Acidovorax avenae subsp. avenae ATCC 19860.</title>
        <authorList>
            <consortium name="US DOE Joint Genome Institute"/>
            <person name="Lucas S."/>
            <person name="Copeland A."/>
            <person name="Lapidus A."/>
            <person name="Cheng J.-F."/>
            <person name="Goodwin L."/>
            <person name="Pitluck S."/>
            <person name="Chertkov O."/>
            <person name="Held B."/>
            <person name="Detter J.C."/>
            <person name="Han C."/>
            <person name="Tapia R."/>
            <person name="Land M."/>
            <person name="Hauser L."/>
            <person name="Kyrpides N."/>
            <person name="Ivanova N."/>
            <person name="Ovchinnikova G."/>
            <person name="Pagani I."/>
            <person name="Gordon S."/>
            <person name="Woyke T."/>
        </authorList>
    </citation>
    <scope>NUCLEOTIDE SEQUENCE</scope>
    <source>
        <strain evidence="1">ATCC 19860</strain>
    </source>
</reference>
<gene>
    <name evidence="1" type="ordered locus">Acav_1707</name>
</gene>
<evidence type="ECO:0008006" key="3">
    <source>
        <dbReference type="Google" id="ProtNLM"/>
    </source>
</evidence>
<dbReference type="InterPro" id="IPR015943">
    <property type="entry name" value="WD40/YVTN_repeat-like_dom_sf"/>
</dbReference>
<dbReference type="InterPro" id="IPR052025">
    <property type="entry name" value="Xyloglucanase_GH74"/>
</dbReference>
<keyword evidence="2" id="KW-1185">Reference proteome</keyword>
<dbReference type="EMBL" id="CP002521">
    <property type="protein sequence ID" value="ADX45625.1"/>
    <property type="molecule type" value="Genomic_DNA"/>
</dbReference>